<keyword evidence="3" id="KW-0804">Transcription</keyword>
<evidence type="ECO:0000256" key="4">
    <source>
        <dbReference type="SAM" id="MobiDB-lite"/>
    </source>
</evidence>
<dbReference type="InterPro" id="IPR018060">
    <property type="entry name" value="HTH_AraC"/>
</dbReference>
<keyword evidence="7" id="KW-1185">Reference proteome</keyword>
<name>A0A417Y7B2_9ACTN</name>
<accession>A0A417Y7B2</accession>
<evidence type="ECO:0000256" key="3">
    <source>
        <dbReference type="ARBA" id="ARBA00023163"/>
    </source>
</evidence>
<dbReference type="InterPro" id="IPR009057">
    <property type="entry name" value="Homeodomain-like_sf"/>
</dbReference>
<dbReference type="PANTHER" id="PTHR46796:SF12">
    <property type="entry name" value="HTH-TYPE DNA-BINDING TRANSCRIPTIONAL ACTIVATOR EUTR"/>
    <property type="match status" value="1"/>
</dbReference>
<feature type="region of interest" description="Disordered" evidence="4">
    <location>
        <begin position="1"/>
        <end position="27"/>
    </location>
</feature>
<dbReference type="RefSeq" id="WP_118923371.1">
    <property type="nucleotide sequence ID" value="NZ_QXGH01000010.1"/>
</dbReference>
<dbReference type="Pfam" id="PF12833">
    <property type="entry name" value="HTH_18"/>
    <property type="match status" value="1"/>
</dbReference>
<dbReference type="Proteomes" id="UP000283644">
    <property type="component" value="Unassembled WGS sequence"/>
</dbReference>
<evidence type="ECO:0000313" key="6">
    <source>
        <dbReference type="EMBL" id="RHW28391.1"/>
    </source>
</evidence>
<dbReference type="SMART" id="SM00342">
    <property type="entry name" value="HTH_ARAC"/>
    <property type="match status" value="1"/>
</dbReference>
<dbReference type="GO" id="GO:0043565">
    <property type="term" value="F:sequence-specific DNA binding"/>
    <property type="evidence" value="ECO:0007669"/>
    <property type="project" value="InterPro"/>
</dbReference>
<dbReference type="PANTHER" id="PTHR46796">
    <property type="entry name" value="HTH-TYPE TRANSCRIPTIONAL ACTIVATOR RHAS-RELATED"/>
    <property type="match status" value="1"/>
</dbReference>
<keyword evidence="1" id="KW-0805">Transcription regulation</keyword>
<dbReference type="Pfam" id="PF14525">
    <property type="entry name" value="AraC_binding_2"/>
    <property type="match status" value="1"/>
</dbReference>
<keyword evidence="2" id="KW-0238">DNA-binding</keyword>
<evidence type="ECO:0000259" key="5">
    <source>
        <dbReference type="PROSITE" id="PS01124"/>
    </source>
</evidence>
<proteinExistence type="predicted"/>
<protein>
    <submittedName>
        <fullName evidence="6">AraC family transcriptional regulator</fullName>
    </submittedName>
</protein>
<feature type="domain" description="HTH araC/xylS-type" evidence="5">
    <location>
        <begin position="239"/>
        <end position="340"/>
    </location>
</feature>
<sequence>MTAVFAAPAGPTASRRDTSPSAVPRAREFRHTTDRDEAIDVITEVYVPHNLVLPTCAVDMTLAWTPLRHLVLGYLSYGAESYLIAPKLETFYHVNLTIRGRTGSQRGAEEVETGNDVGLVFLPSEPATVHWSEDCMQLAMKIDKDGLEAELARLLNRQVTVPLRFDLALELKKPKVSSFVRALQHLRSELDEPDGIVASPLGVAQLEDTVITSLLLGQPSNYYDELHSSAGSALPRTIAPVVDLMESEPDNPRSLGAYASVAGLSVRALQDTFRRTLEVTPMEYLRGVQFDRVRADLLASDPETTTVTQVMHRWGFTHAGRFSTNYRKRFKELPSETLRCH</sequence>
<dbReference type="PROSITE" id="PS01124">
    <property type="entry name" value="HTH_ARAC_FAMILY_2"/>
    <property type="match status" value="1"/>
</dbReference>
<dbReference type="OrthoDB" id="5464689at2"/>
<dbReference type="InterPro" id="IPR035418">
    <property type="entry name" value="AraC-bd_2"/>
</dbReference>
<dbReference type="AlphaFoldDB" id="A0A417Y7B2"/>
<reference evidence="6 7" key="1">
    <citation type="submission" date="2018-09" db="EMBL/GenBank/DDBJ databases">
        <title>Genome sequencing of Nocardioides immobilis CCTCC AB 2017083 for comparison to Nocardioides silvaticus.</title>
        <authorList>
            <person name="Li C."/>
            <person name="Wang G."/>
        </authorList>
    </citation>
    <scope>NUCLEOTIDE SEQUENCE [LARGE SCALE GENOMIC DNA]</scope>
    <source>
        <strain evidence="6 7">CCTCC AB 2017083</strain>
    </source>
</reference>
<evidence type="ECO:0000256" key="1">
    <source>
        <dbReference type="ARBA" id="ARBA00023015"/>
    </source>
</evidence>
<dbReference type="Gene3D" id="1.10.10.60">
    <property type="entry name" value="Homeodomain-like"/>
    <property type="match status" value="1"/>
</dbReference>
<dbReference type="SUPFAM" id="SSF46689">
    <property type="entry name" value="Homeodomain-like"/>
    <property type="match status" value="1"/>
</dbReference>
<evidence type="ECO:0000313" key="7">
    <source>
        <dbReference type="Proteomes" id="UP000283644"/>
    </source>
</evidence>
<dbReference type="GO" id="GO:0003700">
    <property type="term" value="F:DNA-binding transcription factor activity"/>
    <property type="evidence" value="ECO:0007669"/>
    <property type="project" value="InterPro"/>
</dbReference>
<dbReference type="EMBL" id="QXGH01000010">
    <property type="protein sequence ID" value="RHW28391.1"/>
    <property type="molecule type" value="Genomic_DNA"/>
</dbReference>
<organism evidence="6 7">
    <name type="scientific">Nocardioides immobilis</name>
    <dbReference type="NCBI Taxonomy" id="2049295"/>
    <lineage>
        <taxon>Bacteria</taxon>
        <taxon>Bacillati</taxon>
        <taxon>Actinomycetota</taxon>
        <taxon>Actinomycetes</taxon>
        <taxon>Propionibacteriales</taxon>
        <taxon>Nocardioidaceae</taxon>
        <taxon>Nocardioides</taxon>
    </lineage>
</organism>
<evidence type="ECO:0000256" key="2">
    <source>
        <dbReference type="ARBA" id="ARBA00023125"/>
    </source>
</evidence>
<comment type="caution">
    <text evidence="6">The sequence shown here is derived from an EMBL/GenBank/DDBJ whole genome shotgun (WGS) entry which is preliminary data.</text>
</comment>
<dbReference type="InterPro" id="IPR050204">
    <property type="entry name" value="AraC_XylS_family_regulators"/>
</dbReference>
<gene>
    <name evidence="6" type="ORF">D0Z08_05345</name>
</gene>